<evidence type="ECO:0000256" key="1">
    <source>
        <dbReference type="SAM" id="Phobius"/>
    </source>
</evidence>
<keyword evidence="1" id="KW-1133">Transmembrane helix</keyword>
<evidence type="ECO:0000313" key="3">
    <source>
        <dbReference type="Proteomes" id="UP001295462"/>
    </source>
</evidence>
<keyword evidence="1" id="KW-0812">Transmembrane</keyword>
<dbReference type="Proteomes" id="UP001295462">
    <property type="component" value="Unassembled WGS sequence"/>
</dbReference>
<dbReference type="EMBL" id="CAKMUD010000057">
    <property type="protein sequence ID" value="CAH1577782.1"/>
    <property type="molecule type" value="Genomic_DNA"/>
</dbReference>
<keyword evidence="1" id="KW-0472">Membrane</keyword>
<comment type="caution">
    <text evidence="2">The sequence shown here is derived from an EMBL/GenBank/DDBJ whole genome shotgun (WGS) entry which is preliminary data.</text>
</comment>
<sequence>MMIVFYVAQKQRRPDLGTPSARLYFYGSFIGDAVFCGNWYYVEPTRIV</sequence>
<proteinExistence type="predicted"/>
<feature type="transmembrane region" description="Helical" evidence="1">
    <location>
        <begin position="21"/>
        <end position="42"/>
    </location>
</feature>
<organism evidence="2 3">
    <name type="scientific">Vibrio jasicida</name>
    <dbReference type="NCBI Taxonomy" id="766224"/>
    <lineage>
        <taxon>Bacteria</taxon>
        <taxon>Pseudomonadati</taxon>
        <taxon>Pseudomonadota</taxon>
        <taxon>Gammaproteobacteria</taxon>
        <taxon>Vibrionales</taxon>
        <taxon>Vibrionaceae</taxon>
        <taxon>Vibrio</taxon>
    </lineage>
</organism>
<accession>A0AAU9QJ32</accession>
<evidence type="ECO:0000313" key="2">
    <source>
        <dbReference type="EMBL" id="CAH1577782.1"/>
    </source>
</evidence>
<gene>
    <name evidence="2" type="ORF">THF1A12_150017</name>
</gene>
<dbReference type="AlphaFoldDB" id="A0AAU9QJ32"/>
<name>A0AAU9QJ32_9VIBR</name>
<protein>
    <submittedName>
        <fullName evidence="2">Uncharacterized protein</fullName>
    </submittedName>
</protein>
<reference evidence="2" key="1">
    <citation type="submission" date="2022-01" db="EMBL/GenBank/DDBJ databases">
        <authorList>
            <person name="Lagorce A."/>
        </authorList>
    </citation>
    <scope>NUCLEOTIDE SEQUENCE</scope>
    <source>
        <strain evidence="2">Th15_F1_A12</strain>
    </source>
</reference>